<accession>A0A1V3X4Q0</accession>
<dbReference type="EMBL" id="MVBM01000004">
    <property type="protein sequence ID" value="OOK74047.1"/>
    <property type="molecule type" value="Genomic_DNA"/>
</dbReference>
<reference evidence="1 2" key="1">
    <citation type="submission" date="2017-02" db="EMBL/GenBank/DDBJ databases">
        <title>Complete genome sequences of Mycobacterium kansasii strains isolated from rhesus macaques.</title>
        <authorList>
            <person name="Panda A."/>
            <person name="Nagaraj S."/>
            <person name="Zhao X."/>
            <person name="Tettelin H."/>
            <person name="Detolla L.J."/>
        </authorList>
    </citation>
    <scope>NUCLEOTIDE SEQUENCE [LARGE SCALE GENOMIC DNA]</scope>
    <source>
        <strain evidence="1 2">11-3813</strain>
    </source>
</reference>
<proteinExistence type="predicted"/>
<dbReference type="Proteomes" id="UP000189229">
    <property type="component" value="Unassembled WGS sequence"/>
</dbReference>
<evidence type="ECO:0000313" key="1">
    <source>
        <dbReference type="EMBL" id="OOK74047.1"/>
    </source>
</evidence>
<comment type="caution">
    <text evidence="1">The sequence shown here is derived from an EMBL/GenBank/DDBJ whole genome shotgun (WGS) entry which is preliminary data.</text>
</comment>
<dbReference type="AlphaFoldDB" id="A0A1V3X4Q0"/>
<sequence length="43" mass="4616">MLDGFPGDDRLATPGKTVANLRKHIYHQPGAQATGTQRPGTLQ</sequence>
<gene>
    <name evidence="1" type="ORF">BZL30_5179</name>
</gene>
<organism evidence="1 2">
    <name type="scientific">Mycobacterium kansasii</name>
    <dbReference type="NCBI Taxonomy" id="1768"/>
    <lineage>
        <taxon>Bacteria</taxon>
        <taxon>Bacillati</taxon>
        <taxon>Actinomycetota</taxon>
        <taxon>Actinomycetes</taxon>
        <taxon>Mycobacteriales</taxon>
        <taxon>Mycobacteriaceae</taxon>
        <taxon>Mycobacterium</taxon>
    </lineage>
</organism>
<name>A0A1V3X4Q0_MYCKA</name>
<protein>
    <submittedName>
        <fullName evidence="1">Uncharacterized protein</fullName>
    </submittedName>
</protein>
<evidence type="ECO:0000313" key="2">
    <source>
        <dbReference type="Proteomes" id="UP000189229"/>
    </source>
</evidence>